<evidence type="ECO:0000259" key="2">
    <source>
        <dbReference type="Pfam" id="PF01494"/>
    </source>
</evidence>
<evidence type="ECO:0000256" key="1">
    <source>
        <dbReference type="SAM" id="MobiDB-lite"/>
    </source>
</evidence>
<comment type="caution">
    <text evidence="3">The sequence shown here is derived from an EMBL/GenBank/DDBJ whole genome shotgun (WGS) entry which is preliminary data.</text>
</comment>
<dbReference type="EMBL" id="BOOI01000088">
    <property type="protein sequence ID" value="GIH88716.1"/>
    <property type="molecule type" value="Genomic_DNA"/>
</dbReference>
<reference evidence="3" key="1">
    <citation type="submission" date="2021-01" db="EMBL/GenBank/DDBJ databases">
        <title>Whole genome shotgun sequence of Planobispora rosea NBRC 15558.</title>
        <authorList>
            <person name="Komaki H."/>
            <person name="Tamura T."/>
        </authorList>
    </citation>
    <scope>NUCLEOTIDE SEQUENCE</scope>
    <source>
        <strain evidence="3">NBRC 15558</strain>
    </source>
</reference>
<dbReference type="Proteomes" id="UP000655044">
    <property type="component" value="Unassembled WGS sequence"/>
</dbReference>
<organism evidence="3 4">
    <name type="scientific">Planobispora rosea</name>
    <dbReference type="NCBI Taxonomy" id="35762"/>
    <lineage>
        <taxon>Bacteria</taxon>
        <taxon>Bacillati</taxon>
        <taxon>Actinomycetota</taxon>
        <taxon>Actinomycetes</taxon>
        <taxon>Streptosporangiales</taxon>
        <taxon>Streptosporangiaceae</taxon>
        <taxon>Planobispora</taxon>
    </lineage>
</organism>
<evidence type="ECO:0000313" key="4">
    <source>
        <dbReference type="Proteomes" id="UP000655044"/>
    </source>
</evidence>
<dbReference type="Gene3D" id="3.30.9.10">
    <property type="entry name" value="D-Amino Acid Oxidase, subunit A, domain 2"/>
    <property type="match status" value="1"/>
</dbReference>
<name>A0A8J3S9Y1_PLARO</name>
<gene>
    <name evidence="3" type="ORF">Pro02_71240</name>
</gene>
<accession>A0A8J3S9Y1</accession>
<dbReference type="Pfam" id="PF01494">
    <property type="entry name" value="FAD_binding_3"/>
    <property type="match status" value="1"/>
</dbReference>
<dbReference type="AlphaFoldDB" id="A0A8J3S9Y1"/>
<dbReference type="InterPro" id="IPR002938">
    <property type="entry name" value="FAD-bd"/>
</dbReference>
<dbReference type="PANTHER" id="PTHR46865">
    <property type="entry name" value="OXIDOREDUCTASE-RELATED"/>
    <property type="match status" value="1"/>
</dbReference>
<keyword evidence="4" id="KW-1185">Reference proteome</keyword>
<proteinExistence type="predicted"/>
<evidence type="ECO:0000313" key="3">
    <source>
        <dbReference type="EMBL" id="GIH88716.1"/>
    </source>
</evidence>
<protein>
    <recommendedName>
        <fullName evidence="2">FAD-binding domain-containing protein</fullName>
    </recommendedName>
</protein>
<dbReference type="SUPFAM" id="SSF51905">
    <property type="entry name" value="FAD/NAD(P)-binding domain"/>
    <property type="match status" value="1"/>
</dbReference>
<dbReference type="InterPro" id="IPR036188">
    <property type="entry name" value="FAD/NAD-bd_sf"/>
</dbReference>
<sequence length="166" mass="17574">MVATPSSAARRRIDSAASPSASAILMAARAIRSRSLSSLISGGGVAGPALAHWLRRTGCRVTVVERAPALREGGQAVDFRGRAHLGVLERMGLLEEIRRRRTRIDGITFVDAAGKPRAHMPAAFMSGEIEIFRGDLSRVLYEATRDDVETARASPSRPAPGCAAGG</sequence>
<dbReference type="PANTHER" id="PTHR46865:SF2">
    <property type="entry name" value="MONOOXYGENASE"/>
    <property type="match status" value="1"/>
</dbReference>
<dbReference type="GO" id="GO:0071949">
    <property type="term" value="F:FAD binding"/>
    <property type="evidence" value="ECO:0007669"/>
    <property type="project" value="InterPro"/>
</dbReference>
<feature type="region of interest" description="Disordered" evidence="1">
    <location>
        <begin position="147"/>
        <end position="166"/>
    </location>
</feature>
<dbReference type="InterPro" id="IPR051704">
    <property type="entry name" value="FAD_aromatic-hydroxylase"/>
</dbReference>
<dbReference type="Gene3D" id="3.50.50.60">
    <property type="entry name" value="FAD/NAD(P)-binding domain"/>
    <property type="match status" value="1"/>
</dbReference>
<feature type="domain" description="FAD-binding" evidence="2">
    <location>
        <begin position="39"/>
        <end position="125"/>
    </location>
</feature>